<dbReference type="Pfam" id="PF05985">
    <property type="entry name" value="EutC"/>
    <property type="match status" value="1"/>
</dbReference>
<dbReference type="SMART" id="SM00895">
    <property type="entry name" value="FCD"/>
    <property type="match status" value="1"/>
</dbReference>
<dbReference type="InterPro" id="IPR011711">
    <property type="entry name" value="GntR_C"/>
</dbReference>
<protein>
    <recommendedName>
        <fullName evidence="5">HTH gntR-type domain-containing protein</fullName>
    </recommendedName>
</protein>
<dbReference type="GO" id="GO:0003700">
    <property type="term" value="F:DNA-binding transcription factor activity"/>
    <property type="evidence" value="ECO:0007669"/>
    <property type="project" value="InterPro"/>
</dbReference>
<dbReference type="PANTHER" id="PTHR39329">
    <property type="entry name" value="ETHANOLAMINE AMMONIA-LYASE HEAVY CHAIN"/>
    <property type="match status" value="1"/>
</dbReference>
<dbReference type="GO" id="GO:0009350">
    <property type="term" value="C:ethanolamine ammonia-lyase complex"/>
    <property type="evidence" value="ECO:0007669"/>
    <property type="project" value="TreeGrafter"/>
</dbReference>
<dbReference type="Pfam" id="PF00392">
    <property type="entry name" value="GntR"/>
    <property type="match status" value="1"/>
</dbReference>
<dbReference type="PROSITE" id="PS50949">
    <property type="entry name" value="HTH_GNTR"/>
    <property type="match status" value="1"/>
</dbReference>
<sequence length="857" mass="91862">MENEKLADLRIDHVPQTLREIAVERIRAAIVSGRFPSGLRLVERNLVDQLGVSRSVIREAIRYLEAEGLVEVLPRSGPVVATLDWERARQIYDIRLRLEAAAAADFARNADNAARARLAEALSLLQKAFESDDPQVLYDATTRFYEEIFTSAGHHIAWEIVHRLNGRISRLRALTLASTDRRVSGQARMQCIAEAILARDPDAAEHAVREHLTEAAQIAKRLLESQEATKIKGVSRAEMLRAASAATLRKARGWQSWRLVGTVIDSTATGRPAWSCTCAARQVRSWSSPTGPRAKPSAAKPVRSLRKRDRDATGPPGQALRSSHASSRAWLKAARCSRPGGHWCRPRCGPITVRATRSGHGAGDAVIGINPASDNLANCQALLVALDEMRQAFAIPTQSCVLTHVTNALALLERGAPVDLIFQSVAGTEAANAGFGVSLSVLAEAHQAGLAAARGTVGQNCLYFETGQGAALSAEAHHGVDQQTIEVRAYAVARAFDPLLVNTVVGFIGPEYLYDGKQITRAGLEDHFCGKLLGLPMGVDVCYTNHVEADQDDMDNLATLLAQAGVSFVITVPGADDVMLGYQSLAFEDIAYLREVTGLRPAPEFARWLADAPDFARLRRLTPARVRLDAAVRPLSLPALLAFQEDHAAARDAIHAPLDRAALADALAPRPCLCVDSRAPERATYLRRPDLGRQLAPGTDLPRLDCALALVICDGLSAPAVAAQAPGLVAALSRHLPELAAQPVVLVRGGRVAIGDPIGLALGARMVLVLIGERPGLSVADRLGAYLTLAPRPGLRDSARNCVSNIHLRGGLSHEEAADRLAWLVAAAQRIGATGVALKDESGTARVPGDRSTDRLG</sequence>
<dbReference type="Pfam" id="PF07729">
    <property type="entry name" value="FCD"/>
    <property type="match status" value="1"/>
</dbReference>
<proteinExistence type="inferred from homology"/>
<dbReference type="Gene3D" id="3.40.50.11240">
    <property type="entry name" value="Ethanolamine ammonia-lyase light chain (EutC)"/>
    <property type="match status" value="1"/>
</dbReference>
<dbReference type="AlphaFoldDB" id="A0A9W6C3S2"/>
<name>A0A9W6C3S2_9CHLO</name>
<dbReference type="InterPro" id="IPR000524">
    <property type="entry name" value="Tscrpt_reg_HTH_GntR"/>
</dbReference>
<dbReference type="EMBL" id="BRXU01000073">
    <property type="protein sequence ID" value="GLC62855.1"/>
    <property type="molecule type" value="Genomic_DNA"/>
</dbReference>
<comment type="caution">
    <text evidence="6">The sequence shown here is derived from an EMBL/GenBank/DDBJ whole genome shotgun (WGS) entry which is preliminary data.</text>
</comment>
<evidence type="ECO:0000313" key="7">
    <source>
        <dbReference type="Proteomes" id="UP001165080"/>
    </source>
</evidence>
<dbReference type="InterPro" id="IPR008920">
    <property type="entry name" value="TF_FadR/GntR_C"/>
</dbReference>
<reference evidence="6 7" key="1">
    <citation type="journal article" date="2023" name="Commun. Biol.">
        <title>Reorganization of the ancestral sex-determining regions during the evolution of trioecy in Pleodorina starrii.</title>
        <authorList>
            <person name="Takahashi K."/>
            <person name="Suzuki S."/>
            <person name="Kawai-Toyooka H."/>
            <person name="Yamamoto K."/>
            <person name="Hamaji T."/>
            <person name="Ootsuki R."/>
            <person name="Yamaguchi H."/>
            <person name="Kawachi M."/>
            <person name="Higashiyama T."/>
            <person name="Nozaki H."/>
        </authorList>
    </citation>
    <scope>NUCLEOTIDE SEQUENCE [LARGE SCALE GENOMIC DNA]</scope>
    <source>
        <strain evidence="6 7">NIES-4479</strain>
    </source>
</reference>
<dbReference type="Gene3D" id="1.10.10.10">
    <property type="entry name" value="Winged helix-like DNA-binding domain superfamily/Winged helix DNA-binding domain"/>
    <property type="match status" value="1"/>
</dbReference>
<dbReference type="NCBIfam" id="NF003971">
    <property type="entry name" value="PRK05465.1"/>
    <property type="match status" value="1"/>
</dbReference>
<dbReference type="GO" id="GO:0008851">
    <property type="term" value="F:ethanolamine ammonia-lyase activity"/>
    <property type="evidence" value="ECO:0007669"/>
    <property type="project" value="InterPro"/>
</dbReference>
<accession>A0A9W6C3S2</accession>
<evidence type="ECO:0000256" key="4">
    <source>
        <dbReference type="SAM" id="MobiDB-lite"/>
    </source>
</evidence>
<dbReference type="InterPro" id="IPR009246">
    <property type="entry name" value="EutC"/>
</dbReference>
<dbReference type="InterPro" id="IPR010628">
    <property type="entry name" value="EutB"/>
</dbReference>
<dbReference type="Pfam" id="PF06751">
    <property type="entry name" value="EutB"/>
    <property type="match status" value="1"/>
</dbReference>
<dbReference type="InterPro" id="IPR042251">
    <property type="entry name" value="EutC_C"/>
</dbReference>
<evidence type="ECO:0000256" key="3">
    <source>
        <dbReference type="ARBA" id="ARBA00023163"/>
    </source>
</evidence>
<gene>
    <name evidence="6" type="primary">PLESTB004020</name>
    <name evidence="6" type="ORF">PLESTB_001951600</name>
</gene>
<dbReference type="InterPro" id="IPR036388">
    <property type="entry name" value="WH-like_DNA-bd_sf"/>
</dbReference>
<keyword evidence="1" id="KW-0805">Transcription regulation</keyword>
<dbReference type="GO" id="GO:0006520">
    <property type="term" value="P:amino acid metabolic process"/>
    <property type="evidence" value="ECO:0007669"/>
    <property type="project" value="InterPro"/>
</dbReference>
<dbReference type="GO" id="GO:0005829">
    <property type="term" value="C:cytosol"/>
    <property type="evidence" value="ECO:0007669"/>
    <property type="project" value="TreeGrafter"/>
</dbReference>
<organism evidence="6 7">
    <name type="scientific">Pleodorina starrii</name>
    <dbReference type="NCBI Taxonomy" id="330485"/>
    <lineage>
        <taxon>Eukaryota</taxon>
        <taxon>Viridiplantae</taxon>
        <taxon>Chlorophyta</taxon>
        <taxon>core chlorophytes</taxon>
        <taxon>Chlorophyceae</taxon>
        <taxon>CS clade</taxon>
        <taxon>Chlamydomonadales</taxon>
        <taxon>Volvocaceae</taxon>
        <taxon>Pleodorina</taxon>
    </lineage>
</organism>
<dbReference type="InterPro" id="IPR013785">
    <property type="entry name" value="Aldolase_TIM"/>
</dbReference>
<dbReference type="PRINTS" id="PR00035">
    <property type="entry name" value="HTHGNTR"/>
</dbReference>
<evidence type="ECO:0000313" key="6">
    <source>
        <dbReference type="EMBL" id="GLC62855.1"/>
    </source>
</evidence>
<dbReference type="Proteomes" id="UP001165080">
    <property type="component" value="Unassembled WGS sequence"/>
</dbReference>
<dbReference type="SMART" id="SM00345">
    <property type="entry name" value="HTH_GNTR"/>
    <property type="match status" value="1"/>
</dbReference>
<feature type="region of interest" description="Disordered" evidence="4">
    <location>
        <begin position="285"/>
        <end position="326"/>
    </location>
</feature>
<dbReference type="InterPro" id="IPR036390">
    <property type="entry name" value="WH_DNA-bd_sf"/>
</dbReference>
<dbReference type="SUPFAM" id="SSF46785">
    <property type="entry name" value="Winged helix' DNA-binding domain"/>
    <property type="match status" value="1"/>
</dbReference>
<evidence type="ECO:0000256" key="1">
    <source>
        <dbReference type="ARBA" id="ARBA00023015"/>
    </source>
</evidence>
<dbReference type="Gene3D" id="1.20.120.530">
    <property type="entry name" value="GntR ligand-binding domain-like"/>
    <property type="match status" value="1"/>
</dbReference>
<dbReference type="HAMAP" id="MF_00601">
    <property type="entry name" value="EutC"/>
    <property type="match status" value="1"/>
</dbReference>
<dbReference type="SUPFAM" id="SSF48008">
    <property type="entry name" value="GntR ligand-binding domain-like"/>
    <property type="match status" value="1"/>
</dbReference>
<dbReference type="CDD" id="cd07377">
    <property type="entry name" value="WHTH_GntR"/>
    <property type="match status" value="1"/>
</dbReference>
<keyword evidence="7" id="KW-1185">Reference proteome</keyword>
<feature type="domain" description="HTH gntR-type" evidence="5">
    <location>
        <begin position="16"/>
        <end position="83"/>
    </location>
</feature>
<dbReference type="GO" id="GO:0046336">
    <property type="term" value="P:ethanolamine catabolic process"/>
    <property type="evidence" value="ECO:0007669"/>
    <property type="project" value="TreeGrafter"/>
</dbReference>
<keyword evidence="2" id="KW-0238">DNA-binding</keyword>
<dbReference type="GO" id="GO:0003677">
    <property type="term" value="F:DNA binding"/>
    <property type="evidence" value="ECO:0007669"/>
    <property type="project" value="UniProtKB-KW"/>
</dbReference>
<dbReference type="PANTHER" id="PTHR39329:SF1">
    <property type="entry name" value="ETHANOLAMINE AMMONIA-LYASE LARGE SUBUNIT"/>
    <property type="match status" value="1"/>
</dbReference>
<keyword evidence="3" id="KW-0804">Transcription</keyword>
<evidence type="ECO:0000259" key="5">
    <source>
        <dbReference type="PROSITE" id="PS50949"/>
    </source>
</evidence>
<evidence type="ECO:0000256" key="2">
    <source>
        <dbReference type="ARBA" id="ARBA00023125"/>
    </source>
</evidence>
<dbReference type="Gene3D" id="3.20.20.70">
    <property type="entry name" value="Aldolase class I"/>
    <property type="match status" value="1"/>
</dbReference>